<gene>
    <name evidence="1" type="ORF">KK1_046359</name>
</gene>
<dbReference type="CDD" id="cd00303">
    <property type="entry name" value="retropepsin_like"/>
    <property type="match status" value="1"/>
</dbReference>
<proteinExistence type="predicted"/>
<dbReference type="PANTHER" id="PTHR33240:SF15">
    <property type="entry name" value="GAG-PRO-LIKE PROTEIN"/>
    <property type="match status" value="1"/>
</dbReference>
<reference evidence="1" key="1">
    <citation type="journal article" date="2012" name="Nat. Biotechnol.">
        <title>Draft genome sequence of pigeonpea (Cajanus cajan), an orphan legume crop of resource-poor farmers.</title>
        <authorList>
            <person name="Varshney R.K."/>
            <person name="Chen W."/>
            <person name="Li Y."/>
            <person name="Bharti A.K."/>
            <person name="Saxena R.K."/>
            <person name="Schlueter J.A."/>
            <person name="Donoghue M.T."/>
            <person name="Azam S."/>
            <person name="Fan G."/>
            <person name="Whaley A.M."/>
            <person name="Farmer A.D."/>
            <person name="Sheridan J."/>
            <person name="Iwata A."/>
            <person name="Tuteja R."/>
            <person name="Penmetsa R.V."/>
            <person name="Wu W."/>
            <person name="Upadhyaya H.D."/>
            <person name="Yang S.P."/>
            <person name="Shah T."/>
            <person name="Saxena K.B."/>
            <person name="Michael T."/>
            <person name="McCombie W.R."/>
            <person name="Yang B."/>
            <person name="Zhang G."/>
            <person name="Yang H."/>
            <person name="Wang J."/>
            <person name="Spillane C."/>
            <person name="Cook D.R."/>
            <person name="May G.D."/>
            <person name="Xu X."/>
            <person name="Jackson S.A."/>
        </authorList>
    </citation>
    <scope>NUCLEOTIDE SEQUENCE [LARGE SCALE GENOMIC DNA]</scope>
</reference>
<dbReference type="AlphaFoldDB" id="A0A151QRB5"/>
<dbReference type="InterPro" id="IPR021109">
    <property type="entry name" value="Peptidase_aspartic_dom_sf"/>
</dbReference>
<dbReference type="Gramene" id="C.cajan_45593.t">
    <property type="protein sequence ID" value="C.cajan_45593.t.cds1"/>
    <property type="gene ID" value="C.cajan_45593"/>
</dbReference>
<sequence length="146" mass="16344">MVEEAQMQPNNMIVRAFDGSRREVTGEVILPIQVGPTVFNIEFQVTDIAPAYSCLLGRPWIHQARVVPSTLHQKVKFVVDNKLVVIQAEEDMIIIKSLTVPYVDAGKEALETAFQALKIARVEKNSNKNLLRDPSKARTIILFGCI</sequence>
<dbReference type="STRING" id="3821.A0A151QRB5"/>
<dbReference type="PANTHER" id="PTHR33240">
    <property type="entry name" value="OS08G0508500 PROTEIN"/>
    <property type="match status" value="1"/>
</dbReference>
<protein>
    <submittedName>
        <fullName evidence="1">Uncharacterized protein</fullName>
    </submittedName>
</protein>
<evidence type="ECO:0000313" key="1">
    <source>
        <dbReference type="EMBL" id="KYP32853.1"/>
    </source>
</evidence>
<dbReference type="EMBL" id="KQ485088">
    <property type="protein sequence ID" value="KYP32853.1"/>
    <property type="molecule type" value="Genomic_DNA"/>
</dbReference>
<organism evidence="1 2">
    <name type="scientific">Cajanus cajan</name>
    <name type="common">Pigeon pea</name>
    <name type="synonym">Cajanus indicus</name>
    <dbReference type="NCBI Taxonomy" id="3821"/>
    <lineage>
        <taxon>Eukaryota</taxon>
        <taxon>Viridiplantae</taxon>
        <taxon>Streptophyta</taxon>
        <taxon>Embryophyta</taxon>
        <taxon>Tracheophyta</taxon>
        <taxon>Spermatophyta</taxon>
        <taxon>Magnoliopsida</taxon>
        <taxon>eudicotyledons</taxon>
        <taxon>Gunneridae</taxon>
        <taxon>Pentapetalae</taxon>
        <taxon>rosids</taxon>
        <taxon>fabids</taxon>
        <taxon>Fabales</taxon>
        <taxon>Fabaceae</taxon>
        <taxon>Papilionoideae</taxon>
        <taxon>50 kb inversion clade</taxon>
        <taxon>NPAAA clade</taxon>
        <taxon>indigoferoid/millettioid clade</taxon>
        <taxon>Phaseoleae</taxon>
        <taxon>Cajanus</taxon>
    </lineage>
</organism>
<keyword evidence="2" id="KW-1185">Reference proteome</keyword>
<dbReference type="Proteomes" id="UP000075243">
    <property type="component" value="Unassembled WGS sequence"/>
</dbReference>
<accession>A0A151QRB5</accession>
<evidence type="ECO:0000313" key="2">
    <source>
        <dbReference type="Proteomes" id="UP000075243"/>
    </source>
</evidence>
<name>A0A151QRB5_CAJCA</name>
<dbReference type="Gene3D" id="2.40.70.10">
    <property type="entry name" value="Acid Proteases"/>
    <property type="match status" value="1"/>
</dbReference>